<reference evidence="3" key="1">
    <citation type="submission" date="2020-06" db="EMBL/GenBank/DDBJ databases">
        <title>WGS assembly of Ceratodon purpureus strain R40.</title>
        <authorList>
            <person name="Carey S.B."/>
            <person name="Jenkins J."/>
            <person name="Shu S."/>
            <person name="Lovell J.T."/>
            <person name="Sreedasyam A."/>
            <person name="Maumus F."/>
            <person name="Tiley G.P."/>
            <person name="Fernandez-Pozo N."/>
            <person name="Barry K."/>
            <person name="Chen C."/>
            <person name="Wang M."/>
            <person name="Lipzen A."/>
            <person name="Daum C."/>
            <person name="Saski C.A."/>
            <person name="Payton A.C."/>
            <person name="Mcbreen J.C."/>
            <person name="Conrad R.E."/>
            <person name="Kollar L.M."/>
            <person name="Olsson S."/>
            <person name="Huttunen S."/>
            <person name="Landis J.B."/>
            <person name="Wickett N.J."/>
            <person name="Johnson M.G."/>
            <person name="Rensing S.A."/>
            <person name="Grimwood J."/>
            <person name="Schmutz J."/>
            <person name="Mcdaniel S.F."/>
        </authorList>
    </citation>
    <scope>NUCLEOTIDE SEQUENCE</scope>
    <source>
        <strain evidence="3">R40</strain>
    </source>
</reference>
<organism evidence="3 4">
    <name type="scientific">Ceratodon purpureus</name>
    <name type="common">Fire moss</name>
    <name type="synonym">Dicranum purpureum</name>
    <dbReference type="NCBI Taxonomy" id="3225"/>
    <lineage>
        <taxon>Eukaryota</taxon>
        <taxon>Viridiplantae</taxon>
        <taxon>Streptophyta</taxon>
        <taxon>Embryophyta</taxon>
        <taxon>Bryophyta</taxon>
        <taxon>Bryophytina</taxon>
        <taxon>Bryopsida</taxon>
        <taxon>Dicranidae</taxon>
        <taxon>Pseudoditrichales</taxon>
        <taxon>Ditrichaceae</taxon>
        <taxon>Ceratodon</taxon>
    </lineage>
</organism>
<protein>
    <submittedName>
        <fullName evidence="3">Uncharacterized protein</fullName>
    </submittedName>
</protein>
<feature type="signal peptide" evidence="2">
    <location>
        <begin position="1"/>
        <end position="19"/>
    </location>
</feature>
<proteinExistence type="predicted"/>
<dbReference type="AlphaFoldDB" id="A0A8T0GWX7"/>
<evidence type="ECO:0000313" key="3">
    <source>
        <dbReference type="EMBL" id="KAG0564271.1"/>
    </source>
</evidence>
<sequence length="51" mass="5738">MRSFLALVKFIFKFLVDYGAHKPSLPSRTENSSLQSSDTLLSSLPSEEQMC</sequence>
<name>A0A8T0GWX7_CERPU</name>
<evidence type="ECO:0000256" key="1">
    <source>
        <dbReference type="SAM" id="MobiDB-lite"/>
    </source>
</evidence>
<gene>
    <name evidence="3" type="ORF">KC19_8G097400</name>
</gene>
<accession>A0A8T0GWX7</accession>
<keyword evidence="2" id="KW-0732">Signal</keyword>
<evidence type="ECO:0000313" key="4">
    <source>
        <dbReference type="Proteomes" id="UP000822688"/>
    </source>
</evidence>
<feature type="region of interest" description="Disordered" evidence="1">
    <location>
        <begin position="25"/>
        <end position="51"/>
    </location>
</feature>
<feature type="compositionally biased region" description="Low complexity" evidence="1">
    <location>
        <begin position="32"/>
        <end position="51"/>
    </location>
</feature>
<evidence type="ECO:0000256" key="2">
    <source>
        <dbReference type="SAM" id="SignalP"/>
    </source>
</evidence>
<comment type="caution">
    <text evidence="3">The sequence shown here is derived from an EMBL/GenBank/DDBJ whole genome shotgun (WGS) entry which is preliminary data.</text>
</comment>
<dbReference type="Proteomes" id="UP000822688">
    <property type="component" value="Chromosome 8"/>
</dbReference>
<feature type="chain" id="PRO_5035761134" evidence="2">
    <location>
        <begin position="20"/>
        <end position="51"/>
    </location>
</feature>
<keyword evidence="4" id="KW-1185">Reference proteome</keyword>
<dbReference type="EMBL" id="CM026429">
    <property type="protein sequence ID" value="KAG0564271.1"/>
    <property type="molecule type" value="Genomic_DNA"/>
</dbReference>